<accession>A0AAV7VAH2</accession>
<dbReference type="Proteomes" id="UP001066276">
    <property type="component" value="Chromosome 2_1"/>
</dbReference>
<name>A0AAV7VAH2_PLEWA</name>
<dbReference type="EMBL" id="JANPWB010000003">
    <property type="protein sequence ID" value="KAJ1197094.1"/>
    <property type="molecule type" value="Genomic_DNA"/>
</dbReference>
<sequence length="125" mass="13832">MAQARPRHHVGPPGDALLRWCIMSGTCELSEQRGERSYSLAQLTSDAKVAHYMVGKICQTLENEVKVRLRAEFPRAALSGKVAATPEINPNMCTFFGKYMCDPKKGIGFPGERKGQIAGCYTEIR</sequence>
<evidence type="ECO:0000313" key="2">
    <source>
        <dbReference type="Proteomes" id="UP001066276"/>
    </source>
</evidence>
<comment type="caution">
    <text evidence="1">The sequence shown here is derived from an EMBL/GenBank/DDBJ whole genome shotgun (WGS) entry which is preliminary data.</text>
</comment>
<dbReference type="AlphaFoldDB" id="A0AAV7VAH2"/>
<reference evidence="1" key="1">
    <citation type="journal article" date="2022" name="bioRxiv">
        <title>Sequencing and chromosome-scale assembly of the giantPleurodeles waltlgenome.</title>
        <authorList>
            <person name="Brown T."/>
            <person name="Elewa A."/>
            <person name="Iarovenko S."/>
            <person name="Subramanian E."/>
            <person name="Araus A.J."/>
            <person name="Petzold A."/>
            <person name="Susuki M."/>
            <person name="Suzuki K.-i.T."/>
            <person name="Hayashi T."/>
            <person name="Toyoda A."/>
            <person name="Oliveira C."/>
            <person name="Osipova E."/>
            <person name="Leigh N.D."/>
            <person name="Simon A."/>
            <person name="Yun M.H."/>
        </authorList>
    </citation>
    <scope>NUCLEOTIDE SEQUENCE</scope>
    <source>
        <strain evidence="1">20211129_DDA</strain>
        <tissue evidence="1">Liver</tissue>
    </source>
</reference>
<proteinExistence type="predicted"/>
<organism evidence="1 2">
    <name type="scientific">Pleurodeles waltl</name>
    <name type="common">Iberian ribbed newt</name>
    <dbReference type="NCBI Taxonomy" id="8319"/>
    <lineage>
        <taxon>Eukaryota</taxon>
        <taxon>Metazoa</taxon>
        <taxon>Chordata</taxon>
        <taxon>Craniata</taxon>
        <taxon>Vertebrata</taxon>
        <taxon>Euteleostomi</taxon>
        <taxon>Amphibia</taxon>
        <taxon>Batrachia</taxon>
        <taxon>Caudata</taxon>
        <taxon>Salamandroidea</taxon>
        <taxon>Salamandridae</taxon>
        <taxon>Pleurodelinae</taxon>
        <taxon>Pleurodeles</taxon>
    </lineage>
</organism>
<protein>
    <submittedName>
        <fullName evidence="1">Uncharacterized protein</fullName>
    </submittedName>
</protein>
<evidence type="ECO:0000313" key="1">
    <source>
        <dbReference type="EMBL" id="KAJ1197094.1"/>
    </source>
</evidence>
<keyword evidence="2" id="KW-1185">Reference proteome</keyword>
<gene>
    <name evidence="1" type="ORF">NDU88_000956</name>
</gene>